<dbReference type="Proteomes" id="UP000831120">
    <property type="component" value="Chromosome"/>
</dbReference>
<evidence type="ECO:0000313" key="2">
    <source>
        <dbReference type="Proteomes" id="UP000831120"/>
    </source>
</evidence>
<sequence length="76" mass="8706">MPKPRLRPRKRPGKASLGIEVWERWQRLSPEERKRVAEGVFFLLSLLPLGRAGAWLKVLAGPGGQVAYTLFRLLKR</sequence>
<accession>A0ABM7XGF5</accession>
<reference evidence="1 2" key="1">
    <citation type="journal article" date="2022" name="Microbiol. Resour. Announc.">
        <title>Complete Genome Sequences of Thermus Strains Isolated from Senami Hot Spring in Japan.</title>
        <authorList>
            <person name="Miyazaki K."/>
        </authorList>
    </citation>
    <scope>NUCLEOTIDE SEQUENCE [LARGE SCALE GENOMIC DNA]</scope>
    <source>
        <strain evidence="1 2">SNM4-1</strain>
    </source>
</reference>
<name>A0ABM7XGF5_THEBO</name>
<proteinExistence type="predicted"/>
<organism evidence="1 2">
    <name type="scientific">Thermus brockianus</name>
    <dbReference type="NCBI Taxonomy" id="56956"/>
    <lineage>
        <taxon>Bacteria</taxon>
        <taxon>Thermotogati</taxon>
        <taxon>Deinococcota</taxon>
        <taxon>Deinococci</taxon>
        <taxon>Thermales</taxon>
        <taxon>Thermaceae</taxon>
        <taxon>Thermus</taxon>
    </lineage>
</organism>
<dbReference type="EMBL" id="AP025593">
    <property type="protein sequence ID" value="BDG15369.1"/>
    <property type="molecule type" value="Genomic_DNA"/>
</dbReference>
<keyword evidence="2" id="KW-1185">Reference proteome</keyword>
<evidence type="ECO:0000313" key="1">
    <source>
        <dbReference type="EMBL" id="BDG15369.1"/>
    </source>
</evidence>
<evidence type="ECO:0008006" key="3">
    <source>
        <dbReference type="Google" id="ProtNLM"/>
    </source>
</evidence>
<protein>
    <recommendedName>
        <fullName evidence="3">Transposase</fullName>
    </recommendedName>
</protein>
<gene>
    <name evidence="1" type="ORF">TbrSNM41_01030</name>
</gene>